<name>A0AAN9AFV2_HALRR</name>
<sequence>MARKAKRAVTNSERGNAKNQDQKGLEKTHKGTNLLILRSDLTNSKTYGVKVAEIPQEWEIYRHLVKERIDRNVTTVWLDIAGNHDNFDEVGHFHFKANAVQSSFTISRTADPVRVSGLGGQNITLLPVDASLKPGIRAYNFLGYLPGDEFKSLRKAAEEAHSRGDIIIFYGHYPTSTIVSSNDLGKLLSAGAVYICGHLHTGFGMANHMWTRYPNGLMELELSDWAHTHRYRILAIDDGRLTWMDVTHPTWPVVLISSVRRSSRGDGLFQYFVRLLVFTDEEIDAVSVRADDNLGHWITCIHGFGPLYSATVEIQYETWEHPANEQEFIKNIQVLVGNTSGTKTLLRVGMAGAGFEYPTPSPVSALILTVKLHDIVSAFIAEHVIQTILC</sequence>
<dbReference type="PANTHER" id="PTHR14795:SF0">
    <property type="entry name" value="TRANSMEMBRANE PROTEIN 62"/>
    <property type="match status" value="1"/>
</dbReference>
<dbReference type="SUPFAM" id="SSF56300">
    <property type="entry name" value="Metallo-dependent phosphatases"/>
    <property type="match status" value="1"/>
</dbReference>
<evidence type="ECO:0008006" key="4">
    <source>
        <dbReference type="Google" id="ProtNLM"/>
    </source>
</evidence>
<proteinExistence type="predicted"/>
<evidence type="ECO:0000313" key="3">
    <source>
        <dbReference type="Proteomes" id="UP001381693"/>
    </source>
</evidence>
<protein>
    <recommendedName>
        <fullName evidence="4">Calcineurin-like phosphoesterase domain-containing protein</fullName>
    </recommendedName>
</protein>
<evidence type="ECO:0000256" key="1">
    <source>
        <dbReference type="SAM" id="MobiDB-lite"/>
    </source>
</evidence>
<accession>A0AAN9AFV2</accession>
<reference evidence="2 3" key="1">
    <citation type="submission" date="2023-11" db="EMBL/GenBank/DDBJ databases">
        <title>Halocaridina rubra genome assembly.</title>
        <authorList>
            <person name="Smith C."/>
        </authorList>
    </citation>
    <scope>NUCLEOTIDE SEQUENCE [LARGE SCALE GENOMIC DNA]</scope>
    <source>
        <strain evidence="2">EP-1</strain>
        <tissue evidence="2">Whole</tissue>
    </source>
</reference>
<organism evidence="2 3">
    <name type="scientific">Halocaridina rubra</name>
    <name type="common">Hawaiian red shrimp</name>
    <dbReference type="NCBI Taxonomy" id="373956"/>
    <lineage>
        <taxon>Eukaryota</taxon>
        <taxon>Metazoa</taxon>
        <taxon>Ecdysozoa</taxon>
        <taxon>Arthropoda</taxon>
        <taxon>Crustacea</taxon>
        <taxon>Multicrustacea</taxon>
        <taxon>Malacostraca</taxon>
        <taxon>Eumalacostraca</taxon>
        <taxon>Eucarida</taxon>
        <taxon>Decapoda</taxon>
        <taxon>Pleocyemata</taxon>
        <taxon>Caridea</taxon>
        <taxon>Atyoidea</taxon>
        <taxon>Atyidae</taxon>
        <taxon>Halocaridina</taxon>
    </lineage>
</organism>
<gene>
    <name evidence="2" type="ORF">SK128_015365</name>
</gene>
<comment type="caution">
    <text evidence="2">The sequence shown here is derived from an EMBL/GenBank/DDBJ whole genome shotgun (WGS) entry which is preliminary data.</text>
</comment>
<dbReference type="EMBL" id="JAXCGZ010001944">
    <property type="protein sequence ID" value="KAK7084922.1"/>
    <property type="molecule type" value="Genomic_DNA"/>
</dbReference>
<dbReference type="PANTHER" id="PTHR14795">
    <property type="entry name" value="HELICASE RELATED"/>
    <property type="match status" value="1"/>
</dbReference>
<feature type="region of interest" description="Disordered" evidence="1">
    <location>
        <begin position="1"/>
        <end position="26"/>
    </location>
</feature>
<evidence type="ECO:0000313" key="2">
    <source>
        <dbReference type="EMBL" id="KAK7084922.1"/>
    </source>
</evidence>
<dbReference type="InterPro" id="IPR029052">
    <property type="entry name" value="Metallo-depent_PP-like"/>
</dbReference>
<dbReference type="Gene3D" id="3.60.21.10">
    <property type="match status" value="1"/>
</dbReference>
<dbReference type="Proteomes" id="UP001381693">
    <property type="component" value="Unassembled WGS sequence"/>
</dbReference>
<feature type="compositionally biased region" description="Polar residues" evidence="1">
    <location>
        <begin position="9"/>
        <end position="19"/>
    </location>
</feature>
<keyword evidence="3" id="KW-1185">Reference proteome</keyword>
<dbReference type="AlphaFoldDB" id="A0AAN9AFV2"/>